<sequence length="161" mass="17757">MSDWAKPELQTAYDLGLIPDILIDADMTKPITREEFCELAVLLDEKVTGQAVQPVSPDPFTDTANPHNIAGVKDFPDQALISGWAVDAAKYMCKIGVITGDAQGNFMVRAARFSVHHGKRYRAGAAEPERAQAYQRRRNHLLRRLPGQDFPEIGTVGPSPE</sequence>
<dbReference type="EMBL" id="VSSQ01116018">
    <property type="protein sequence ID" value="MPN51176.1"/>
    <property type="molecule type" value="Genomic_DNA"/>
</dbReference>
<accession>A0A645IJK7</accession>
<gene>
    <name evidence="2" type="ORF">SDC9_198818</name>
</gene>
<reference evidence="2" key="1">
    <citation type="submission" date="2019-08" db="EMBL/GenBank/DDBJ databases">
        <authorList>
            <person name="Kucharzyk K."/>
            <person name="Murdoch R.W."/>
            <person name="Higgins S."/>
            <person name="Loffler F."/>
        </authorList>
    </citation>
    <scope>NUCLEOTIDE SEQUENCE</scope>
</reference>
<evidence type="ECO:0000256" key="1">
    <source>
        <dbReference type="SAM" id="MobiDB-lite"/>
    </source>
</evidence>
<protein>
    <recommendedName>
        <fullName evidence="3">SLH domain-containing protein</fullName>
    </recommendedName>
</protein>
<name>A0A645IJK7_9ZZZZ</name>
<proteinExistence type="predicted"/>
<feature type="region of interest" description="Disordered" evidence="1">
    <location>
        <begin position="140"/>
        <end position="161"/>
    </location>
</feature>
<evidence type="ECO:0008006" key="3">
    <source>
        <dbReference type="Google" id="ProtNLM"/>
    </source>
</evidence>
<evidence type="ECO:0000313" key="2">
    <source>
        <dbReference type="EMBL" id="MPN51176.1"/>
    </source>
</evidence>
<organism evidence="2">
    <name type="scientific">bioreactor metagenome</name>
    <dbReference type="NCBI Taxonomy" id="1076179"/>
    <lineage>
        <taxon>unclassified sequences</taxon>
        <taxon>metagenomes</taxon>
        <taxon>ecological metagenomes</taxon>
    </lineage>
</organism>
<comment type="caution">
    <text evidence="2">The sequence shown here is derived from an EMBL/GenBank/DDBJ whole genome shotgun (WGS) entry which is preliminary data.</text>
</comment>
<dbReference type="AlphaFoldDB" id="A0A645IJK7"/>